<protein>
    <submittedName>
        <fullName evidence="2">Uncharacterized protein</fullName>
    </submittedName>
</protein>
<dbReference type="AlphaFoldDB" id="A0A0L6UI17"/>
<sequence length="611" mass="69425">MSFPTLGLLSVDEYQVVCIFCVLDQSSTRRSVSHLLFRNTPSWLACLQPDIRGLLFFLLPQGHADFIPLSSSQTLRCSSLKLKFFLSFLRLSFFLLINTSISFKFFFCGWVMIGIAVENGTESLGWMHESIKRGQWTDCIRLDSVLWRCVCSILLVSLIHIPTKKSAPLFILKSSSKSSQNYSSKSPNIIPYKLLPLSNKRKSIAMKLSMFKYQKRLTDPDCCHLAETLKESQWIGGARCGRKKEGGEPMRLIAWIMLCSNRLDTSGSRCVEKNQEKRSNLPKKIKTRFIVKGRVEILKPSVSFHLASSQLNNSIPFSPKLARTGSTCLFDLTLRFKGSLSPISDAATYSPTKNIESAKTEDQGNAPCSVGPGSNTQSQPNQPTNQSTMKIDLLFKASNISLVETMSPKNTINYCLKRLWPISGESIFRTFVWLGLTIAFVSQDEQTFVWVGESGSFCIYLSINQPEQRKRGKLGVKLQNDQKAKHSQSLPRLQCAKSGNKGVFVIWVKKDTHQSRSFPHYLLSWFFFPHWEWHTHTHILPAPQTHIFQNKVLQATPPLKKKFSQAETQIKSTIIHTAFFFIDTAKKTFLLSFWRKSRKHRLAQSVGLKCH</sequence>
<accession>A0A0L6UI17</accession>
<comment type="caution">
    <text evidence="2">The sequence shown here is derived from an EMBL/GenBank/DDBJ whole genome shotgun (WGS) entry which is preliminary data.</text>
</comment>
<evidence type="ECO:0000313" key="2">
    <source>
        <dbReference type="EMBL" id="KNZ47440.1"/>
    </source>
</evidence>
<gene>
    <name evidence="2" type="ORF">VP01_638g1</name>
</gene>
<keyword evidence="3" id="KW-1185">Reference proteome</keyword>
<evidence type="ECO:0000313" key="3">
    <source>
        <dbReference type="Proteomes" id="UP000037035"/>
    </source>
</evidence>
<dbReference type="EMBL" id="LAVV01011707">
    <property type="protein sequence ID" value="KNZ47440.1"/>
    <property type="molecule type" value="Genomic_DNA"/>
</dbReference>
<feature type="region of interest" description="Disordered" evidence="1">
    <location>
        <begin position="357"/>
        <end position="386"/>
    </location>
</feature>
<reference evidence="2 3" key="1">
    <citation type="submission" date="2015-08" db="EMBL/GenBank/DDBJ databases">
        <title>Next Generation Sequencing and Analysis of the Genome of Puccinia sorghi L Schw, the Causal Agent of Maize Common Rust.</title>
        <authorList>
            <person name="Rochi L."/>
            <person name="Burguener G."/>
            <person name="Darino M."/>
            <person name="Turjanski A."/>
            <person name="Kreff E."/>
            <person name="Dieguez M.J."/>
            <person name="Sacco F."/>
        </authorList>
    </citation>
    <scope>NUCLEOTIDE SEQUENCE [LARGE SCALE GENOMIC DNA]</scope>
    <source>
        <strain evidence="2 3">RO10H11247</strain>
    </source>
</reference>
<dbReference type="VEuPathDB" id="FungiDB:VP01_638g1"/>
<feature type="compositionally biased region" description="Low complexity" evidence="1">
    <location>
        <begin position="374"/>
        <end position="386"/>
    </location>
</feature>
<proteinExistence type="predicted"/>
<evidence type="ECO:0000256" key="1">
    <source>
        <dbReference type="SAM" id="MobiDB-lite"/>
    </source>
</evidence>
<name>A0A0L6UI17_9BASI</name>
<dbReference type="Proteomes" id="UP000037035">
    <property type="component" value="Unassembled WGS sequence"/>
</dbReference>
<organism evidence="2 3">
    <name type="scientific">Puccinia sorghi</name>
    <dbReference type="NCBI Taxonomy" id="27349"/>
    <lineage>
        <taxon>Eukaryota</taxon>
        <taxon>Fungi</taxon>
        <taxon>Dikarya</taxon>
        <taxon>Basidiomycota</taxon>
        <taxon>Pucciniomycotina</taxon>
        <taxon>Pucciniomycetes</taxon>
        <taxon>Pucciniales</taxon>
        <taxon>Pucciniaceae</taxon>
        <taxon>Puccinia</taxon>
    </lineage>
</organism>